<evidence type="ECO:0000256" key="1">
    <source>
        <dbReference type="ARBA" id="ARBA00022679"/>
    </source>
</evidence>
<protein>
    <submittedName>
        <fullName evidence="3">Uncharacterized protein</fullName>
    </submittedName>
</protein>
<dbReference type="EMBL" id="JASBNA010000008">
    <property type="protein sequence ID" value="KAK7689516.1"/>
    <property type="molecule type" value="Genomic_DNA"/>
</dbReference>
<dbReference type="InterPro" id="IPR050830">
    <property type="entry name" value="Fungal_FAS"/>
</dbReference>
<dbReference type="PANTHER" id="PTHR10982:SF21">
    <property type="entry name" value="FATTY ACID SYNTHASE SUBUNIT BETA"/>
    <property type="match status" value="1"/>
</dbReference>
<keyword evidence="2" id="KW-1133">Transmembrane helix</keyword>
<reference evidence="3 4" key="1">
    <citation type="submission" date="2022-09" db="EMBL/GenBank/DDBJ databases">
        <authorList>
            <person name="Palmer J.M."/>
        </authorList>
    </citation>
    <scope>NUCLEOTIDE SEQUENCE [LARGE SCALE GENOMIC DNA]</scope>
    <source>
        <strain evidence="3 4">DSM 7382</strain>
    </source>
</reference>
<organism evidence="3 4">
    <name type="scientific">Cerrena zonata</name>
    <dbReference type="NCBI Taxonomy" id="2478898"/>
    <lineage>
        <taxon>Eukaryota</taxon>
        <taxon>Fungi</taxon>
        <taxon>Dikarya</taxon>
        <taxon>Basidiomycota</taxon>
        <taxon>Agaricomycotina</taxon>
        <taxon>Agaricomycetes</taxon>
        <taxon>Polyporales</taxon>
        <taxon>Cerrenaceae</taxon>
        <taxon>Cerrena</taxon>
    </lineage>
</organism>
<evidence type="ECO:0000313" key="3">
    <source>
        <dbReference type="EMBL" id="KAK7689516.1"/>
    </source>
</evidence>
<proteinExistence type="predicted"/>
<evidence type="ECO:0000256" key="2">
    <source>
        <dbReference type="SAM" id="Phobius"/>
    </source>
</evidence>
<dbReference type="PANTHER" id="PTHR10982">
    <property type="entry name" value="MALONYL COA-ACYL CARRIER PROTEIN TRANSACYLASE"/>
    <property type="match status" value="1"/>
</dbReference>
<dbReference type="Proteomes" id="UP001385951">
    <property type="component" value="Unassembled WGS sequence"/>
</dbReference>
<evidence type="ECO:0000313" key="4">
    <source>
        <dbReference type="Proteomes" id="UP001385951"/>
    </source>
</evidence>
<comment type="caution">
    <text evidence="3">The sequence shown here is derived from an EMBL/GenBank/DDBJ whole genome shotgun (WGS) entry which is preliminary data.</text>
</comment>
<name>A0AAW0G9P0_9APHY</name>
<sequence length="116" mass="12967">MKLYNQDLWLIGYLGAKPGHLSGAIVAALRVKFDNGTQCYTFSHPSSLLFATQFAQITLIATEYAAFEDMHSKSFVQKESAFACHSLREYSALISIANVLLICSLIDVLFYYSIIM</sequence>
<gene>
    <name evidence="3" type="ORF">QCA50_007308</name>
</gene>
<keyword evidence="1" id="KW-0808">Transferase</keyword>
<dbReference type="Gene3D" id="3.40.366.10">
    <property type="entry name" value="Malonyl-Coenzyme A Acyl Carrier Protein, domain 2"/>
    <property type="match status" value="1"/>
</dbReference>
<dbReference type="GO" id="GO:0016740">
    <property type="term" value="F:transferase activity"/>
    <property type="evidence" value="ECO:0007669"/>
    <property type="project" value="UniProtKB-KW"/>
</dbReference>
<accession>A0AAW0G9P0</accession>
<keyword evidence="4" id="KW-1185">Reference proteome</keyword>
<dbReference type="AlphaFoldDB" id="A0AAW0G9P0"/>
<feature type="transmembrane region" description="Helical" evidence="2">
    <location>
        <begin position="90"/>
        <end position="112"/>
    </location>
</feature>
<dbReference type="InterPro" id="IPR001227">
    <property type="entry name" value="Ac_transferase_dom_sf"/>
</dbReference>
<keyword evidence="2" id="KW-0472">Membrane</keyword>
<keyword evidence="2" id="KW-0812">Transmembrane</keyword>